<proteinExistence type="predicted"/>
<feature type="region of interest" description="Disordered" evidence="1">
    <location>
        <begin position="25"/>
        <end position="62"/>
    </location>
</feature>
<reference evidence="4" key="1">
    <citation type="submission" date="2016-10" db="EMBL/GenBank/DDBJ databases">
        <authorList>
            <person name="Varghese N."/>
            <person name="Submissions S."/>
        </authorList>
    </citation>
    <scope>NUCLEOTIDE SEQUENCE [LARGE SCALE GENOMIC DNA]</scope>
    <source>
        <strain evidence="4">CGMCC 1.8975</strain>
    </source>
</reference>
<protein>
    <submittedName>
        <fullName evidence="3">Uncharacterized protein</fullName>
    </submittedName>
</protein>
<dbReference type="AlphaFoldDB" id="A0A1H3L2I0"/>
<dbReference type="STRING" id="651662.SAMN04488069_11072"/>
<organism evidence="3 4">
    <name type="scientific">Hymenobacter psychrophilus</name>
    <dbReference type="NCBI Taxonomy" id="651662"/>
    <lineage>
        <taxon>Bacteria</taxon>
        <taxon>Pseudomonadati</taxon>
        <taxon>Bacteroidota</taxon>
        <taxon>Cytophagia</taxon>
        <taxon>Cytophagales</taxon>
        <taxon>Hymenobacteraceae</taxon>
        <taxon>Hymenobacter</taxon>
    </lineage>
</organism>
<evidence type="ECO:0000313" key="3">
    <source>
        <dbReference type="EMBL" id="SDY58611.1"/>
    </source>
</evidence>
<feature type="compositionally biased region" description="Pro residues" evidence="1">
    <location>
        <begin position="28"/>
        <end position="62"/>
    </location>
</feature>
<dbReference type="RefSeq" id="WP_139255241.1">
    <property type="nucleotide sequence ID" value="NZ_FNOV01000010.1"/>
</dbReference>
<accession>A0A1H3L2I0</accession>
<dbReference type="Proteomes" id="UP000199249">
    <property type="component" value="Unassembled WGS sequence"/>
</dbReference>
<feature type="chain" id="PRO_5011575713" evidence="2">
    <location>
        <begin position="23"/>
        <end position="171"/>
    </location>
</feature>
<dbReference type="OrthoDB" id="6195366at2"/>
<sequence>MKRSLVFCVLLSALLASRPGVAQVVVQPPRPQPPTQPTRPQPPTQPTRPQPPRPPIQPPRPPVNSWVPVATIALRRPAGQAGASLSGANQRFRYLKLRVNNRALTLDHLLVSFDSGPAVSLPLRYRLVAGRDSAPLSLQRLNGRRISRVDLWYSSDAGLFNPVSVTVLGLR</sequence>
<keyword evidence="2" id="KW-0732">Signal</keyword>
<keyword evidence="4" id="KW-1185">Reference proteome</keyword>
<feature type="signal peptide" evidence="2">
    <location>
        <begin position="1"/>
        <end position="22"/>
    </location>
</feature>
<name>A0A1H3L2I0_9BACT</name>
<gene>
    <name evidence="3" type="ORF">SAMN04488069_11072</name>
</gene>
<evidence type="ECO:0000313" key="4">
    <source>
        <dbReference type="Proteomes" id="UP000199249"/>
    </source>
</evidence>
<evidence type="ECO:0000256" key="1">
    <source>
        <dbReference type="SAM" id="MobiDB-lite"/>
    </source>
</evidence>
<evidence type="ECO:0000256" key="2">
    <source>
        <dbReference type="SAM" id="SignalP"/>
    </source>
</evidence>
<dbReference type="EMBL" id="FNOV01000010">
    <property type="protein sequence ID" value="SDY58611.1"/>
    <property type="molecule type" value="Genomic_DNA"/>
</dbReference>